<evidence type="ECO:0000256" key="10">
    <source>
        <dbReference type="ARBA" id="ARBA00030717"/>
    </source>
</evidence>
<dbReference type="UniPathway" id="UPA00075">
    <property type="reaction ID" value="UER00336"/>
</dbReference>
<dbReference type="InterPro" id="IPR004769">
    <property type="entry name" value="Pur_lyase"/>
</dbReference>
<dbReference type="InterPro" id="IPR013539">
    <property type="entry name" value="PurB_C"/>
</dbReference>
<proteinExistence type="inferred from homology"/>
<keyword evidence="7 13" id="KW-0456">Lyase</keyword>
<evidence type="ECO:0000256" key="11">
    <source>
        <dbReference type="ARBA" id="ARBA00049115"/>
    </source>
</evidence>
<sequence>MTFDNLTSISPIDGRYSAKTGPLKRIFSEYGLIKYRLLIEVRWLEAMSKNSQIPEVPEFSLKSKNVLSNIVDNFSLEDAKVIKEIEKTTNHDVKAVEYYLKEKVSSTPELQNVNEFIHFACTSEDINNLSHALMLEDGRQVLLDEMRKTLNLITDLAKDNVDVAMLSRTHGQTASPTTLGKEMANFSYRLMRQIEQLEEVKIMGKFNGAVGNFNAHISAYPNLDWPNTSKNFIESLGINYAPYSSQIETHDYIAEYFHALNRFNTILIDFCRDVWGYISLGYFTQKTIEGEVGSSTMPHKVNPIDFENAEGNLGLAIAIGEHFATKLPISRWQRDLTDSTVLRNLGVSCAHCLISYASISKGISKLEVNQDKLIDDLNEAWEVLAEPIQTVMRRYGVKNPYEKLKSLTRGKKIDAKILADFIGSLDIPEDAKEELRKLTPKNYIGDAIKLARDI</sequence>
<dbReference type="InterPro" id="IPR047136">
    <property type="entry name" value="PurB_bact"/>
</dbReference>
<evidence type="ECO:0000256" key="1">
    <source>
        <dbReference type="ARBA" id="ARBA00004706"/>
    </source>
</evidence>
<dbReference type="FunFam" id="1.20.200.10:FF:000004">
    <property type="entry name" value="Adenylosuccinate lyase"/>
    <property type="match status" value="1"/>
</dbReference>
<evidence type="ECO:0000256" key="12">
    <source>
        <dbReference type="NCBIfam" id="TIGR00928"/>
    </source>
</evidence>
<reference evidence="16" key="1">
    <citation type="submission" date="2003-11" db="EMBL/GenBank/DDBJ databases">
        <authorList>
            <person name="Heidelberg J.F."/>
            <person name="Eisen J.A."/>
            <person name="Nelson W.C."/>
            <person name="DeLong E.F."/>
        </authorList>
    </citation>
    <scope>NUCLEOTIDE SEQUENCE</scope>
</reference>
<comment type="similarity">
    <text evidence="3 13">Belongs to the lyase 1 family. Adenylosuccinate lyase subfamily.</text>
</comment>
<accession>Q6SFU2</accession>
<dbReference type="NCBIfam" id="TIGR00928">
    <property type="entry name" value="purB"/>
    <property type="match status" value="1"/>
</dbReference>
<evidence type="ECO:0000256" key="3">
    <source>
        <dbReference type="ARBA" id="ARBA00008273"/>
    </source>
</evidence>
<dbReference type="InterPro" id="IPR024083">
    <property type="entry name" value="Fumarase/histidase_N"/>
</dbReference>
<evidence type="ECO:0000256" key="8">
    <source>
        <dbReference type="ARBA" id="ARBA00024477"/>
    </source>
</evidence>
<gene>
    <name evidence="16" type="primary">purB</name>
    <name evidence="16" type="ORF">MBMO_EBAC080-L31E09.38</name>
</gene>
<feature type="domain" description="Fumarate lyase N-terminal" evidence="14">
    <location>
        <begin position="14"/>
        <end position="312"/>
    </location>
</feature>
<dbReference type="PANTHER" id="PTHR43411">
    <property type="entry name" value="ADENYLOSUCCINATE LYASE"/>
    <property type="match status" value="1"/>
</dbReference>
<dbReference type="GO" id="GO:0070626">
    <property type="term" value="F:(S)-2-(5-amino-1-(5-phospho-D-ribosyl)imidazole-4-carboxamido) succinate lyase (fumarate-forming) activity"/>
    <property type="evidence" value="ECO:0007669"/>
    <property type="project" value="RHEA"/>
</dbReference>
<comment type="catalytic activity">
    <reaction evidence="8">
        <text>(2S)-2-[5-amino-1-(5-phospho-beta-D-ribosyl)imidazole-4-carboxamido]succinate = 5-amino-1-(5-phospho-beta-D-ribosyl)imidazole-4-carboxamide + fumarate</text>
        <dbReference type="Rhea" id="RHEA:23920"/>
        <dbReference type="ChEBI" id="CHEBI:29806"/>
        <dbReference type="ChEBI" id="CHEBI:58443"/>
        <dbReference type="ChEBI" id="CHEBI:58475"/>
        <dbReference type="EC" id="4.3.2.2"/>
    </reaction>
    <physiologicalReaction direction="left-to-right" evidence="8">
        <dbReference type="Rhea" id="RHEA:23921"/>
    </physiologicalReaction>
</comment>
<dbReference type="GO" id="GO:0004018">
    <property type="term" value="F:N6-(1,2-dicarboxyethyl)AMP AMP-lyase (fumarate-forming) activity"/>
    <property type="evidence" value="ECO:0007669"/>
    <property type="project" value="UniProtKB-UniRule"/>
</dbReference>
<evidence type="ECO:0000256" key="9">
    <source>
        <dbReference type="ARBA" id="ARBA00025012"/>
    </source>
</evidence>
<evidence type="ECO:0000259" key="15">
    <source>
        <dbReference type="Pfam" id="PF08328"/>
    </source>
</evidence>
<dbReference type="CDD" id="cd01598">
    <property type="entry name" value="PurB"/>
    <property type="match status" value="1"/>
</dbReference>
<evidence type="ECO:0000259" key="14">
    <source>
        <dbReference type="Pfam" id="PF00206"/>
    </source>
</evidence>
<evidence type="ECO:0000313" key="16">
    <source>
        <dbReference type="EMBL" id="AAR38120.1"/>
    </source>
</evidence>
<comment type="pathway">
    <text evidence="1 13">Purine metabolism; IMP biosynthesis via de novo pathway; 5-amino-1-(5-phospho-D-ribosyl)imidazole-4-carboxamide from 5-amino-1-(5-phospho-D-ribosyl)imidazole-4-carboxylate: step 2/2.</text>
</comment>
<evidence type="ECO:0000256" key="2">
    <source>
        <dbReference type="ARBA" id="ARBA00004734"/>
    </source>
</evidence>
<dbReference type="Pfam" id="PF08328">
    <property type="entry name" value="ASL_C"/>
    <property type="match status" value="1"/>
</dbReference>
<evidence type="ECO:0000256" key="13">
    <source>
        <dbReference type="RuleBase" id="RU361172"/>
    </source>
</evidence>
<organism evidence="16">
    <name type="scientific">uncultured marine bacterium 578</name>
    <dbReference type="NCBI Taxonomy" id="257399"/>
    <lineage>
        <taxon>Bacteria</taxon>
        <taxon>environmental samples</taxon>
    </lineage>
</organism>
<evidence type="ECO:0000256" key="7">
    <source>
        <dbReference type="ARBA" id="ARBA00023239"/>
    </source>
</evidence>
<comment type="pathway">
    <text evidence="2 13">Purine metabolism; AMP biosynthesis via de novo pathway; AMP from IMP: step 2/2.</text>
</comment>
<dbReference type="InterPro" id="IPR000362">
    <property type="entry name" value="Fumarate_lyase_fam"/>
</dbReference>
<dbReference type="AlphaFoldDB" id="Q6SFU2"/>
<dbReference type="Pfam" id="PF00206">
    <property type="entry name" value="Lyase_1"/>
    <property type="match status" value="1"/>
</dbReference>
<dbReference type="EC" id="4.3.2.2" evidence="4 12"/>
<protein>
    <recommendedName>
        <fullName evidence="5 12">Adenylosuccinate lyase</fullName>
        <shortName evidence="13">ASL</shortName>
        <ecNumber evidence="4 12">4.3.2.2</ecNumber>
    </recommendedName>
    <alternativeName>
        <fullName evidence="10 13">Adenylosuccinase</fullName>
    </alternativeName>
</protein>
<evidence type="ECO:0000256" key="6">
    <source>
        <dbReference type="ARBA" id="ARBA00022755"/>
    </source>
</evidence>
<dbReference type="GO" id="GO:0044208">
    <property type="term" value="P:'de novo' AMP biosynthetic process"/>
    <property type="evidence" value="ECO:0007669"/>
    <property type="project" value="UniProtKB-UniPathway"/>
</dbReference>
<keyword evidence="6 13" id="KW-0658">Purine biosynthesis</keyword>
<dbReference type="InterPro" id="IPR020557">
    <property type="entry name" value="Fumarate_lyase_CS"/>
</dbReference>
<dbReference type="EMBL" id="AY458646">
    <property type="protein sequence ID" value="AAR38120.1"/>
    <property type="molecule type" value="Genomic_DNA"/>
</dbReference>
<dbReference type="Gene3D" id="1.10.275.10">
    <property type="entry name" value="Fumarase/aspartase (N-terminal domain)"/>
    <property type="match status" value="1"/>
</dbReference>
<reference evidence="16" key="2">
    <citation type="submission" date="2003-12" db="EMBL/GenBank/DDBJ databases">
        <title>Monterey Bay Coastal Ocean Microbial Observatory environmental clone sequencing.</title>
        <authorList>
            <person name="DeLong E.F."/>
        </authorList>
    </citation>
    <scope>NUCLEOTIDE SEQUENCE</scope>
</reference>
<evidence type="ECO:0000256" key="4">
    <source>
        <dbReference type="ARBA" id="ARBA00012339"/>
    </source>
</evidence>
<dbReference type="InterPro" id="IPR008948">
    <property type="entry name" value="L-Aspartase-like"/>
</dbReference>
<dbReference type="UniPathway" id="UPA00074">
    <property type="reaction ID" value="UER00132"/>
</dbReference>
<evidence type="ECO:0000256" key="5">
    <source>
        <dbReference type="ARBA" id="ARBA00017058"/>
    </source>
</evidence>
<dbReference type="Gene3D" id="1.10.40.30">
    <property type="entry name" value="Fumarase/aspartase (C-terminal domain)"/>
    <property type="match status" value="1"/>
</dbReference>
<feature type="domain" description="Adenylosuccinate lyase PurB C-terminal" evidence="15">
    <location>
        <begin position="330"/>
        <end position="444"/>
    </location>
</feature>
<dbReference type="Gene3D" id="1.20.200.10">
    <property type="entry name" value="Fumarase/aspartase (Central domain)"/>
    <property type="match status" value="1"/>
</dbReference>
<dbReference type="GO" id="GO:0006189">
    <property type="term" value="P:'de novo' IMP biosynthetic process"/>
    <property type="evidence" value="ECO:0007669"/>
    <property type="project" value="UniProtKB-UniPathway"/>
</dbReference>
<comment type="catalytic activity">
    <reaction evidence="11">
        <text>N(6)-(1,2-dicarboxyethyl)-AMP = fumarate + AMP</text>
        <dbReference type="Rhea" id="RHEA:16853"/>
        <dbReference type="ChEBI" id="CHEBI:29806"/>
        <dbReference type="ChEBI" id="CHEBI:57567"/>
        <dbReference type="ChEBI" id="CHEBI:456215"/>
        <dbReference type="EC" id="4.3.2.2"/>
    </reaction>
    <physiologicalReaction direction="left-to-right" evidence="11">
        <dbReference type="Rhea" id="RHEA:16854"/>
    </physiologicalReaction>
</comment>
<dbReference type="PRINTS" id="PR00149">
    <property type="entry name" value="FUMRATELYASE"/>
</dbReference>
<comment type="function">
    <text evidence="9">Catalyzes two reactions in de novo purine nucleotide biosynthesis. Catalyzes the breakdown of 5-aminoimidazole- (N-succinylocarboxamide) ribotide (SAICAR or 2-[5-amino-1-(5-phospho-beta-D-ribosyl)imidazole-4-carboxamido]succinate) to 5-aminoimidazole-4-carboxamide ribotide (AICAR or 5-amino-1-(5-phospho-beta-D-ribosyl)imidazole-4-carboxamide) and fumarate, and of adenylosuccinate (ADS or N(6)-(1,2-dicarboxyethyl)-AMP) to adenosine monophosphate (AMP) and fumarate.</text>
</comment>
<dbReference type="PROSITE" id="PS00163">
    <property type="entry name" value="FUMARATE_LYASES"/>
    <property type="match status" value="1"/>
</dbReference>
<dbReference type="NCBIfam" id="NF006764">
    <property type="entry name" value="PRK09285.1"/>
    <property type="match status" value="1"/>
</dbReference>
<dbReference type="InterPro" id="IPR022761">
    <property type="entry name" value="Fumarate_lyase_N"/>
</dbReference>
<dbReference type="PANTHER" id="PTHR43411:SF1">
    <property type="entry name" value="ADENYLOSUCCINATE LYASE"/>
    <property type="match status" value="1"/>
</dbReference>
<name>Q6SFU2_9BACT</name>
<dbReference type="SUPFAM" id="SSF48557">
    <property type="entry name" value="L-aspartase-like"/>
    <property type="match status" value="1"/>
</dbReference>